<evidence type="ECO:0000313" key="2">
    <source>
        <dbReference type="EMBL" id="KIK95943.1"/>
    </source>
</evidence>
<reference evidence="3" key="2">
    <citation type="submission" date="2015-01" db="EMBL/GenBank/DDBJ databases">
        <title>Evolutionary Origins and Diversification of the Mycorrhizal Mutualists.</title>
        <authorList>
            <consortium name="DOE Joint Genome Institute"/>
            <consortium name="Mycorrhizal Genomics Consortium"/>
            <person name="Kohler A."/>
            <person name="Kuo A."/>
            <person name="Nagy L.G."/>
            <person name="Floudas D."/>
            <person name="Copeland A."/>
            <person name="Barry K.W."/>
            <person name="Cichocki N."/>
            <person name="Veneault-Fourrey C."/>
            <person name="LaButti K."/>
            <person name="Lindquist E.A."/>
            <person name="Lipzen A."/>
            <person name="Lundell T."/>
            <person name="Morin E."/>
            <person name="Murat C."/>
            <person name="Riley R."/>
            <person name="Ohm R."/>
            <person name="Sun H."/>
            <person name="Tunlid A."/>
            <person name="Henrissat B."/>
            <person name="Grigoriev I.V."/>
            <person name="Hibbett D.S."/>
            <person name="Martin F."/>
        </authorList>
    </citation>
    <scope>NUCLEOTIDE SEQUENCE [LARGE SCALE GENOMIC DNA]</scope>
    <source>
        <strain evidence="3">Ve08.2h10</strain>
    </source>
</reference>
<dbReference type="AlphaFoldDB" id="A0A0D0DRZ2"/>
<dbReference type="InParanoid" id="A0A0D0DRZ2"/>
<evidence type="ECO:0000313" key="3">
    <source>
        <dbReference type="Proteomes" id="UP000054538"/>
    </source>
</evidence>
<protein>
    <submittedName>
        <fullName evidence="2">Uncharacterized protein</fullName>
    </submittedName>
</protein>
<feature type="region of interest" description="Disordered" evidence="1">
    <location>
        <begin position="1"/>
        <end position="36"/>
    </location>
</feature>
<sequence length="70" mass="7924">MPRSDQSPQEHGMFSGVKKSPRAGVIQGDDISPPREWKKVNLNNKRLDNSCLSTALQRPLAMIRNTEEYV</sequence>
<organism evidence="2 3">
    <name type="scientific">Paxillus rubicundulus Ve08.2h10</name>
    <dbReference type="NCBI Taxonomy" id="930991"/>
    <lineage>
        <taxon>Eukaryota</taxon>
        <taxon>Fungi</taxon>
        <taxon>Dikarya</taxon>
        <taxon>Basidiomycota</taxon>
        <taxon>Agaricomycotina</taxon>
        <taxon>Agaricomycetes</taxon>
        <taxon>Agaricomycetidae</taxon>
        <taxon>Boletales</taxon>
        <taxon>Paxilineae</taxon>
        <taxon>Paxillaceae</taxon>
        <taxon>Paxillus</taxon>
    </lineage>
</organism>
<evidence type="ECO:0000256" key="1">
    <source>
        <dbReference type="SAM" id="MobiDB-lite"/>
    </source>
</evidence>
<reference evidence="2 3" key="1">
    <citation type="submission" date="2014-04" db="EMBL/GenBank/DDBJ databases">
        <authorList>
            <consortium name="DOE Joint Genome Institute"/>
            <person name="Kuo A."/>
            <person name="Kohler A."/>
            <person name="Jargeat P."/>
            <person name="Nagy L.G."/>
            <person name="Floudas D."/>
            <person name="Copeland A."/>
            <person name="Barry K.W."/>
            <person name="Cichocki N."/>
            <person name="Veneault-Fourrey C."/>
            <person name="LaButti K."/>
            <person name="Lindquist E.A."/>
            <person name="Lipzen A."/>
            <person name="Lundell T."/>
            <person name="Morin E."/>
            <person name="Murat C."/>
            <person name="Sun H."/>
            <person name="Tunlid A."/>
            <person name="Henrissat B."/>
            <person name="Grigoriev I.V."/>
            <person name="Hibbett D.S."/>
            <person name="Martin F."/>
            <person name="Nordberg H.P."/>
            <person name="Cantor M.N."/>
            <person name="Hua S.X."/>
        </authorList>
    </citation>
    <scope>NUCLEOTIDE SEQUENCE [LARGE SCALE GENOMIC DNA]</scope>
    <source>
        <strain evidence="2 3">Ve08.2h10</strain>
    </source>
</reference>
<gene>
    <name evidence="2" type="ORF">PAXRUDRAFT_826505</name>
</gene>
<dbReference type="EMBL" id="KN825012">
    <property type="protein sequence ID" value="KIK95943.1"/>
    <property type="molecule type" value="Genomic_DNA"/>
</dbReference>
<accession>A0A0D0DRZ2</accession>
<name>A0A0D0DRZ2_9AGAM</name>
<proteinExistence type="predicted"/>
<dbReference type="HOGENOM" id="CLU_2758521_0_0_1"/>
<keyword evidence="3" id="KW-1185">Reference proteome</keyword>
<dbReference type="Proteomes" id="UP000054538">
    <property type="component" value="Unassembled WGS sequence"/>
</dbReference>